<dbReference type="Pfam" id="PF05107">
    <property type="entry name" value="Cas_Cas7"/>
    <property type="match status" value="1"/>
</dbReference>
<dbReference type="AlphaFoldDB" id="A0A318XIC9"/>
<gene>
    <name evidence="1" type="ORF">LY28_02602</name>
</gene>
<dbReference type="Proteomes" id="UP000248132">
    <property type="component" value="Unassembled WGS sequence"/>
</dbReference>
<evidence type="ECO:0000313" key="2">
    <source>
        <dbReference type="Proteomes" id="UP000248132"/>
    </source>
</evidence>
<evidence type="ECO:0000313" key="1">
    <source>
        <dbReference type="EMBL" id="PYG86980.1"/>
    </source>
</evidence>
<protein>
    <submittedName>
        <fullName evidence="1">CRISPR-associated protein Csh2</fullName>
    </submittedName>
</protein>
<dbReference type="GO" id="GO:0043571">
    <property type="term" value="P:maintenance of CRISPR repeat elements"/>
    <property type="evidence" value="ECO:0007669"/>
    <property type="project" value="InterPro"/>
</dbReference>
<dbReference type="EMBL" id="QKMR01000015">
    <property type="protein sequence ID" value="PYG86980.1"/>
    <property type="molecule type" value="Genomic_DNA"/>
</dbReference>
<dbReference type="RefSeq" id="WP_110462618.1">
    <property type="nucleotide sequence ID" value="NZ_QKMR01000015.1"/>
</dbReference>
<sequence length="315" mass="35740">MKMNNRVYGIAGIKSCMANWNADFTGRPKAVSSGDIFGSDKAFKYPCKKMWQNEGERIMYIKTYKIGTKGKGEDAEKLQPKELKERYEELFGYELNKKLPSDKVLRDLFSCMDVMNFGATFAQEGQNISITGAVQVGQGFNKYNNTVVEVQDILSPFRNSKKEDADASSLGSKVMVDEAHYVYPFSVNPDNYSDYVKLMEGFEGYTREAYERFKSACLVAATAFNTNSKSGCENEFAIFIEFNEDSKAYLPPLDQYVEFVKGDTINRLDLTRLSELLKSVGDKIQAAEIFYNPFTFEKPELQGVNYSAYSLFERA</sequence>
<accession>A0A318XIC9</accession>
<dbReference type="OrthoDB" id="834695at2"/>
<name>A0A318XIC9_9FIRM</name>
<organism evidence="1 2">
    <name type="scientific">Ruminiclostridium sufflavum DSM 19573</name>
    <dbReference type="NCBI Taxonomy" id="1121337"/>
    <lineage>
        <taxon>Bacteria</taxon>
        <taxon>Bacillati</taxon>
        <taxon>Bacillota</taxon>
        <taxon>Clostridia</taxon>
        <taxon>Eubacteriales</taxon>
        <taxon>Oscillospiraceae</taxon>
        <taxon>Ruminiclostridium</taxon>
    </lineage>
</organism>
<reference evidence="1 2" key="1">
    <citation type="submission" date="2018-06" db="EMBL/GenBank/DDBJ databases">
        <title>Genomic Encyclopedia of Type Strains, Phase I: the one thousand microbial genomes (KMG-I) project.</title>
        <authorList>
            <person name="Kyrpides N."/>
        </authorList>
    </citation>
    <scope>NUCLEOTIDE SEQUENCE [LARGE SCALE GENOMIC DNA]</scope>
    <source>
        <strain evidence="1 2">DSM 19573</strain>
    </source>
</reference>
<comment type="caution">
    <text evidence="1">The sequence shown here is derived from an EMBL/GenBank/DDBJ whole genome shotgun (WGS) entry which is preliminary data.</text>
</comment>
<proteinExistence type="predicted"/>
<dbReference type="InterPro" id="IPR006482">
    <property type="entry name" value="Cas7_Csh2/Csh2"/>
</dbReference>
<keyword evidence="2" id="KW-1185">Reference proteome</keyword>